<feature type="region of interest" description="Disordered" evidence="1">
    <location>
        <begin position="1"/>
        <end position="102"/>
    </location>
</feature>
<name>A0A4U6U4W0_SETVI</name>
<feature type="region of interest" description="Disordered" evidence="1">
    <location>
        <begin position="112"/>
        <end position="131"/>
    </location>
</feature>
<evidence type="ECO:0000256" key="1">
    <source>
        <dbReference type="SAM" id="MobiDB-lite"/>
    </source>
</evidence>
<feature type="compositionally biased region" description="Basic and acidic residues" evidence="1">
    <location>
        <begin position="67"/>
        <end position="76"/>
    </location>
</feature>
<dbReference type="EMBL" id="CM016557">
    <property type="protein sequence ID" value="TKW08379.1"/>
    <property type="molecule type" value="Genomic_DNA"/>
</dbReference>
<reference evidence="2" key="1">
    <citation type="submission" date="2019-03" db="EMBL/GenBank/DDBJ databases">
        <title>WGS assembly of Setaria viridis.</title>
        <authorList>
            <person name="Huang P."/>
            <person name="Jenkins J."/>
            <person name="Grimwood J."/>
            <person name="Barry K."/>
            <person name="Healey A."/>
            <person name="Mamidi S."/>
            <person name="Sreedasyam A."/>
            <person name="Shu S."/>
            <person name="Feldman M."/>
            <person name="Wu J."/>
            <person name="Yu Y."/>
            <person name="Chen C."/>
            <person name="Johnson J."/>
            <person name="Rokhsar D."/>
            <person name="Baxter I."/>
            <person name="Schmutz J."/>
            <person name="Brutnell T."/>
            <person name="Kellogg E."/>
        </authorList>
    </citation>
    <scope>NUCLEOTIDE SEQUENCE [LARGE SCALE GENOMIC DNA]</scope>
</reference>
<organism evidence="2 3">
    <name type="scientific">Setaria viridis</name>
    <name type="common">Green bristlegrass</name>
    <name type="synonym">Setaria italica subsp. viridis</name>
    <dbReference type="NCBI Taxonomy" id="4556"/>
    <lineage>
        <taxon>Eukaryota</taxon>
        <taxon>Viridiplantae</taxon>
        <taxon>Streptophyta</taxon>
        <taxon>Embryophyta</taxon>
        <taxon>Tracheophyta</taxon>
        <taxon>Spermatophyta</taxon>
        <taxon>Magnoliopsida</taxon>
        <taxon>Liliopsida</taxon>
        <taxon>Poales</taxon>
        <taxon>Poaceae</taxon>
        <taxon>PACMAD clade</taxon>
        <taxon>Panicoideae</taxon>
        <taxon>Panicodae</taxon>
        <taxon>Paniceae</taxon>
        <taxon>Cenchrinae</taxon>
        <taxon>Setaria</taxon>
    </lineage>
</organism>
<proteinExistence type="predicted"/>
<dbReference type="Proteomes" id="UP000298652">
    <property type="component" value="Chromosome 6"/>
</dbReference>
<evidence type="ECO:0000313" key="2">
    <source>
        <dbReference type="EMBL" id="TKW08379.1"/>
    </source>
</evidence>
<protein>
    <submittedName>
        <fullName evidence="2">Uncharacterized protein</fullName>
    </submittedName>
</protein>
<feature type="compositionally biased region" description="Basic residues" evidence="1">
    <location>
        <begin position="49"/>
        <end position="60"/>
    </location>
</feature>
<evidence type="ECO:0000313" key="3">
    <source>
        <dbReference type="Proteomes" id="UP000298652"/>
    </source>
</evidence>
<feature type="compositionally biased region" description="Basic and acidic residues" evidence="1">
    <location>
        <begin position="11"/>
        <end position="22"/>
    </location>
</feature>
<dbReference type="AlphaFoldDB" id="A0A4U6U4W0"/>
<sequence>MPLLASPRARTRLEAATSKRCDSVLQGRRRRRSTVLEPGEAGGAAGGRGGRRGRLLRRRPLLTSHGRAREAGQREEDQVEAAGGGADRGRAPAHRGRGLVRRQVPLGAREAEHAEAAGGLKKNCEVSTLGL</sequence>
<keyword evidence="3" id="KW-1185">Reference proteome</keyword>
<accession>A0A4U6U4W0</accession>
<feature type="compositionally biased region" description="Basic residues" evidence="1">
    <location>
        <begin position="91"/>
        <end position="100"/>
    </location>
</feature>
<gene>
    <name evidence="2" type="ORF">SEVIR_6G024800v2</name>
</gene>
<dbReference type="Gramene" id="TKW08379">
    <property type="protein sequence ID" value="TKW08379"/>
    <property type="gene ID" value="SEVIR_6G024800v2"/>
</dbReference>